<keyword evidence="7" id="KW-1185">Reference proteome</keyword>
<evidence type="ECO:0000256" key="1">
    <source>
        <dbReference type="ARBA" id="ARBA00004761"/>
    </source>
</evidence>
<comment type="pathway">
    <text evidence="1">Carbohydrate acid metabolism.</text>
</comment>
<sequence>MINKINKLVTIGKEAFVLVLRSDTTEEGIEIAKAAIGGGCKVIEVTFTIPNADEVIKNLVNDKNDDVLIGAGTVLDPETARLAILKGAEFIVSPYFNKETSIICNRYGVPYIPGCFTTKEIVEARESGVDVIKLFPGSAYSPSIVKDIKAPIKDIGVMVSGGVSYDNISEWFKCGAEIVSIGSAITKLKDPDKVKNETEKYINLVKELKK</sequence>
<dbReference type="Pfam" id="PF01081">
    <property type="entry name" value="Aldolase"/>
    <property type="match status" value="1"/>
</dbReference>
<name>A0A0A7FZ20_9CLOT</name>
<dbReference type="EMBL" id="CP006905">
    <property type="protein sequence ID" value="AIY84833.1"/>
    <property type="molecule type" value="Genomic_DNA"/>
</dbReference>
<dbReference type="RefSeq" id="WP_039316301.1">
    <property type="nucleotide sequence ID" value="NZ_CP006905.1"/>
</dbReference>
<accession>A0A0A7FZ20</accession>
<dbReference type="HOGENOM" id="CLU_077795_2_0_9"/>
<dbReference type="GO" id="GO:0008675">
    <property type="term" value="F:2-dehydro-3-deoxy-phosphogluconate aldolase activity"/>
    <property type="evidence" value="ECO:0007669"/>
    <property type="project" value="UniProtKB-EC"/>
</dbReference>
<evidence type="ECO:0000313" key="7">
    <source>
        <dbReference type="Proteomes" id="UP000030635"/>
    </source>
</evidence>
<dbReference type="OrthoDB" id="9802667at2"/>
<organism evidence="6 7">
    <name type="scientific">Clostridium baratii str. Sullivan</name>
    <dbReference type="NCBI Taxonomy" id="1415775"/>
    <lineage>
        <taxon>Bacteria</taxon>
        <taxon>Bacillati</taxon>
        <taxon>Bacillota</taxon>
        <taxon>Clostridia</taxon>
        <taxon>Eubacteriales</taxon>
        <taxon>Clostridiaceae</taxon>
        <taxon>Clostridium</taxon>
    </lineage>
</organism>
<evidence type="ECO:0000313" key="6">
    <source>
        <dbReference type="EMBL" id="AIY84833.1"/>
    </source>
</evidence>
<dbReference type="AlphaFoldDB" id="A0A0A7FZ20"/>
<evidence type="ECO:0000256" key="3">
    <source>
        <dbReference type="ARBA" id="ARBA00011233"/>
    </source>
</evidence>
<keyword evidence="4 6" id="KW-0456">Lyase</keyword>
<dbReference type="EC" id="4.1.2.14" evidence="6"/>
<dbReference type="NCBIfam" id="NF005119">
    <property type="entry name" value="PRK06552.1"/>
    <property type="match status" value="1"/>
</dbReference>
<keyword evidence="5" id="KW-0119">Carbohydrate metabolism</keyword>
<dbReference type="InterPro" id="IPR000887">
    <property type="entry name" value="Aldlse_KDPG_KHG"/>
</dbReference>
<dbReference type="PANTHER" id="PTHR30246:SF1">
    <property type="entry name" value="2-DEHYDRO-3-DEOXY-6-PHOSPHOGALACTONATE ALDOLASE-RELATED"/>
    <property type="match status" value="1"/>
</dbReference>
<reference evidence="6 7" key="1">
    <citation type="journal article" date="2015" name="Infect. Genet. Evol.">
        <title>Genomic sequences of six botulinum neurotoxin-producing strains representing three clostridial species illustrate the mobility and diversity of botulinum neurotoxin genes.</title>
        <authorList>
            <person name="Smith T.J."/>
            <person name="Hill K.K."/>
            <person name="Xie G."/>
            <person name="Foley B.T."/>
            <person name="Williamson C.H."/>
            <person name="Foster J.T."/>
            <person name="Johnson S.L."/>
            <person name="Chertkov O."/>
            <person name="Teshima H."/>
            <person name="Gibbons H.S."/>
            <person name="Johnsky L.A."/>
            <person name="Karavis M.A."/>
            <person name="Smith L.A."/>
        </authorList>
    </citation>
    <scope>NUCLEOTIDE SEQUENCE [LARGE SCALE GENOMIC DNA]</scope>
    <source>
        <strain evidence="6">Sullivan</strain>
    </source>
</reference>
<dbReference type="InterPro" id="IPR013785">
    <property type="entry name" value="Aldolase_TIM"/>
</dbReference>
<comment type="subunit">
    <text evidence="3">Homotrimer.</text>
</comment>
<dbReference type="eggNOG" id="COG0800">
    <property type="taxonomic scope" value="Bacteria"/>
</dbReference>
<protein>
    <submittedName>
        <fullName evidence="6">2-dehydro-3-deoxyphosphogluconate aldolase/4-hydroxy-2-oxoglutarate aldolase family protein</fullName>
        <ecNumber evidence="6">4.1.2.14</ecNumber>
    </submittedName>
</protein>
<dbReference type="Proteomes" id="UP000030635">
    <property type="component" value="Chromosome"/>
</dbReference>
<dbReference type="Gene3D" id="3.20.20.70">
    <property type="entry name" value="Aldolase class I"/>
    <property type="match status" value="1"/>
</dbReference>
<dbReference type="KEGG" id="cbv:U729_2951"/>
<evidence type="ECO:0000256" key="5">
    <source>
        <dbReference type="ARBA" id="ARBA00023277"/>
    </source>
</evidence>
<proteinExistence type="inferred from homology"/>
<comment type="similarity">
    <text evidence="2">Belongs to the KHG/KDPG aldolase family.</text>
</comment>
<evidence type="ECO:0000256" key="4">
    <source>
        <dbReference type="ARBA" id="ARBA00023239"/>
    </source>
</evidence>
<dbReference type="PANTHER" id="PTHR30246">
    <property type="entry name" value="2-KETO-3-DEOXY-6-PHOSPHOGLUCONATE ALDOLASE"/>
    <property type="match status" value="1"/>
</dbReference>
<gene>
    <name evidence="6" type="primary">eda</name>
    <name evidence="6" type="ORF">U729_2951</name>
</gene>
<dbReference type="SUPFAM" id="SSF51569">
    <property type="entry name" value="Aldolase"/>
    <property type="match status" value="1"/>
</dbReference>
<dbReference type="CDD" id="cd00452">
    <property type="entry name" value="KDPG_aldolase"/>
    <property type="match status" value="1"/>
</dbReference>
<evidence type="ECO:0000256" key="2">
    <source>
        <dbReference type="ARBA" id="ARBA00006906"/>
    </source>
</evidence>